<name>A0A2S4ZWF7_9SPHI</name>
<reference evidence="1 2" key="1">
    <citation type="submission" date="2018-01" db="EMBL/GenBank/DDBJ databases">
        <authorList>
            <person name="Gaut B.S."/>
            <person name="Morton B.R."/>
            <person name="Clegg M.T."/>
            <person name="Duvall M.R."/>
        </authorList>
    </citation>
    <scope>NUCLEOTIDE SEQUENCE [LARGE SCALE GENOMIC DNA]</scope>
    <source>
        <strain evidence="1 2">HR-AV</strain>
    </source>
</reference>
<comment type="caution">
    <text evidence="1">The sequence shown here is derived from an EMBL/GenBank/DDBJ whole genome shotgun (WGS) entry which is preliminary data.</text>
</comment>
<dbReference type="AlphaFoldDB" id="A0A2S4ZWF7"/>
<sequence>GATAPGNVATFTSTVAGAYSVVITNTATGCVSLSASGTVTVNPLPTATIAGTRTVCLNATAPDITFTGANGTAPYTFTYTINGGVPLAVTTTSGSSVTVSVATGTAGSYAYDLVSVQDASGTTCSNAQTGTATVTVLPPVTYTYVFTNVVCKDDATKAGAIDVTPAGGSGKYILTLKQGSLVIATGTQTGTAVFRFPNLLRGSYTVEVEDANYGCPGTCNGLTTP</sequence>
<dbReference type="EMBL" id="PQVF01000032">
    <property type="protein sequence ID" value="POY34626.1"/>
    <property type="molecule type" value="Genomic_DNA"/>
</dbReference>
<protein>
    <submittedName>
        <fullName evidence="1">Uncharacterized protein</fullName>
    </submittedName>
</protein>
<proteinExistence type="predicted"/>
<evidence type="ECO:0000313" key="2">
    <source>
        <dbReference type="Proteomes" id="UP000236893"/>
    </source>
</evidence>
<organism evidence="1 2">
    <name type="scientific">Solitalea longa</name>
    <dbReference type="NCBI Taxonomy" id="2079460"/>
    <lineage>
        <taxon>Bacteria</taxon>
        <taxon>Pseudomonadati</taxon>
        <taxon>Bacteroidota</taxon>
        <taxon>Sphingobacteriia</taxon>
        <taxon>Sphingobacteriales</taxon>
        <taxon>Sphingobacteriaceae</taxon>
        <taxon>Solitalea</taxon>
    </lineage>
</organism>
<accession>A0A2S4ZWF7</accession>
<feature type="non-terminal residue" evidence="1">
    <location>
        <position position="1"/>
    </location>
</feature>
<evidence type="ECO:0000313" key="1">
    <source>
        <dbReference type="EMBL" id="POY34626.1"/>
    </source>
</evidence>
<gene>
    <name evidence="1" type="ORF">C3K47_19345</name>
</gene>
<keyword evidence="2" id="KW-1185">Reference proteome</keyword>
<dbReference type="Proteomes" id="UP000236893">
    <property type="component" value="Unassembled WGS sequence"/>
</dbReference>